<dbReference type="Gene3D" id="2.80.10.50">
    <property type="match status" value="1"/>
</dbReference>
<sequence>MDLADIPFDVPVIIQSVRKQKNLQNPVGTKKARCLVDNRDIYEQMILRRQPNDKAAIQSVRNGRFLQVRANGSCDCVFDPKSDGQWEHFTMECDADGNLHFISCHTGTALICNDKGVVKCPSENQYYWAAWRIVEPRAVVTLVQVAPAQHHALAGKERQSFILELVKCGKSTGEIEQIVTRMFDAIPSRSAVFAVPVEKREVVVEKKERVDKKTPS</sequence>
<dbReference type="KEGG" id="psoj:PHYSODRAFT_520424"/>
<reference evidence="1 2" key="1">
    <citation type="journal article" date="2006" name="Science">
        <title>Phytophthora genome sequences uncover evolutionary origins and mechanisms of pathogenesis.</title>
        <authorList>
            <person name="Tyler B.M."/>
            <person name="Tripathy S."/>
            <person name="Zhang X."/>
            <person name="Dehal P."/>
            <person name="Jiang R.H."/>
            <person name="Aerts A."/>
            <person name="Arredondo F.D."/>
            <person name="Baxter L."/>
            <person name="Bensasson D."/>
            <person name="Beynon J.L."/>
            <person name="Chapman J."/>
            <person name="Damasceno C.M."/>
            <person name="Dorrance A.E."/>
            <person name="Dou D."/>
            <person name="Dickerman A.W."/>
            <person name="Dubchak I.L."/>
            <person name="Garbelotto M."/>
            <person name="Gijzen M."/>
            <person name="Gordon S.G."/>
            <person name="Govers F."/>
            <person name="Grunwald N.J."/>
            <person name="Huang W."/>
            <person name="Ivors K.L."/>
            <person name="Jones R.W."/>
            <person name="Kamoun S."/>
            <person name="Krampis K."/>
            <person name="Lamour K.H."/>
            <person name="Lee M.K."/>
            <person name="McDonald W.H."/>
            <person name="Medina M."/>
            <person name="Meijer H.J."/>
            <person name="Nordberg E.K."/>
            <person name="Maclean D.J."/>
            <person name="Ospina-Giraldo M.D."/>
            <person name="Morris P.F."/>
            <person name="Phuntumart V."/>
            <person name="Putnam N.H."/>
            <person name="Rash S."/>
            <person name="Rose J.K."/>
            <person name="Sakihama Y."/>
            <person name="Salamov A.A."/>
            <person name="Savidor A."/>
            <person name="Scheuring C.F."/>
            <person name="Smith B.M."/>
            <person name="Sobral B.W."/>
            <person name="Terry A."/>
            <person name="Torto-Alalibo T.A."/>
            <person name="Win J."/>
            <person name="Xu Z."/>
            <person name="Zhang H."/>
            <person name="Grigoriev I.V."/>
            <person name="Rokhsar D.S."/>
            <person name="Boore J.L."/>
        </authorList>
    </citation>
    <scope>NUCLEOTIDE SEQUENCE [LARGE SCALE GENOMIC DNA]</scope>
    <source>
        <strain evidence="1 2">P6497</strain>
    </source>
</reference>
<dbReference type="GeneID" id="20660285"/>
<dbReference type="CDD" id="cd00257">
    <property type="entry name" value="beta-trefoil_FSCN-like"/>
    <property type="match status" value="1"/>
</dbReference>
<dbReference type="RefSeq" id="XP_009533269.1">
    <property type="nucleotide sequence ID" value="XM_009534974.1"/>
</dbReference>
<dbReference type="SUPFAM" id="SSF50405">
    <property type="entry name" value="Actin-crosslinking proteins"/>
    <property type="match status" value="1"/>
</dbReference>
<dbReference type="InParanoid" id="G5A0D5"/>
<name>G5A0D5_PHYSP</name>
<evidence type="ECO:0000313" key="1">
    <source>
        <dbReference type="EMBL" id="EGZ10524.1"/>
    </source>
</evidence>
<keyword evidence="2" id="KW-1185">Reference proteome</keyword>
<dbReference type="OMA" id="CLVDNRD"/>
<protein>
    <recommendedName>
        <fullName evidence="3">Ricin B lectin domain-containing protein</fullName>
    </recommendedName>
</protein>
<dbReference type="SMR" id="G5A0D5"/>
<dbReference type="AlphaFoldDB" id="G5A0D5"/>
<dbReference type="Proteomes" id="UP000002640">
    <property type="component" value="Unassembled WGS sequence"/>
</dbReference>
<dbReference type="EMBL" id="JH159158">
    <property type="protein sequence ID" value="EGZ10524.1"/>
    <property type="molecule type" value="Genomic_DNA"/>
</dbReference>
<gene>
    <name evidence="1" type="ORF">PHYSODRAFT_520424</name>
</gene>
<proteinExistence type="predicted"/>
<organism evidence="1 2">
    <name type="scientific">Phytophthora sojae (strain P6497)</name>
    <name type="common">Soybean stem and root rot agent</name>
    <name type="synonym">Phytophthora megasperma f. sp. glycines</name>
    <dbReference type="NCBI Taxonomy" id="1094619"/>
    <lineage>
        <taxon>Eukaryota</taxon>
        <taxon>Sar</taxon>
        <taxon>Stramenopiles</taxon>
        <taxon>Oomycota</taxon>
        <taxon>Peronosporomycetes</taxon>
        <taxon>Peronosporales</taxon>
        <taxon>Peronosporaceae</taxon>
        <taxon>Phytophthora</taxon>
    </lineage>
</organism>
<accession>G5A0D5</accession>
<evidence type="ECO:0008006" key="3">
    <source>
        <dbReference type="Google" id="ProtNLM"/>
    </source>
</evidence>
<dbReference type="InterPro" id="IPR008999">
    <property type="entry name" value="Actin-crosslinking"/>
</dbReference>
<evidence type="ECO:0000313" key="2">
    <source>
        <dbReference type="Proteomes" id="UP000002640"/>
    </source>
</evidence>